<dbReference type="Pfam" id="PF01370">
    <property type="entry name" value="Epimerase"/>
    <property type="match status" value="1"/>
</dbReference>
<evidence type="ECO:0000259" key="2">
    <source>
        <dbReference type="Pfam" id="PF01370"/>
    </source>
</evidence>
<name>A0A4Q5L6M8_9BACT</name>
<sequence length="310" mass="34313">MHSHANSQPKFVLAGGTSFLGRHLQRYFEQLNYRVIVLSRARRMAPNHVAWDGRTLGPWAAELENAVALINLAGRSVDCRYTEANQREILTSRLDSTRVLGQAVARCHTPPLVWLNSSTATIYDDTRADAPANTEARGLLGRGFSVRVATAWEEAFRAAKAPRTRKVALRTSIVLGTDGGAFPVLTKLAKLGLCTPQGGGDQWVSWLHIDDFCRAVEFLAFQTTESGAFNVCAPVPLPNRDFNALLAQRFRPWLRLPQPRWLLELGAFALRTETELILKSRKVVPARLLELGFQFSYPTAAQAVAALTHA</sequence>
<keyword evidence="5" id="KW-1185">Reference proteome</keyword>
<dbReference type="OrthoDB" id="9801773at2"/>
<evidence type="ECO:0000259" key="3">
    <source>
        <dbReference type="Pfam" id="PF08338"/>
    </source>
</evidence>
<dbReference type="Proteomes" id="UP000294155">
    <property type="component" value="Unassembled WGS sequence"/>
</dbReference>
<organism evidence="4 5">
    <name type="scientific">Hymenobacter persicinus</name>
    <dbReference type="NCBI Taxonomy" id="2025506"/>
    <lineage>
        <taxon>Bacteria</taxon>
        <taxon>Pseudomonadati</taxon>
        <taxon>Bacteroidota</taxon>
        <taxon>Cytophagia</taxon>
        <taxon>Cytophagales</taxon>
        <taxon>Hymenobacteraceae</taxon>
        <taxon>Hymenobacter</taxon>
    </lineage>
</organism>
<dbReference type="NCBIfam" id="TIGR01777">
    <property type="entry name" value="yfcH"/>
    <property type="match status" value="1"/>
</dbReference>
<dbReference type="InterPro" id="IPR010099">
    <property type="entry name" value="SDR39U1"/>
</dbReference>
<dbReference type="Gene3D" id="3.40.50.720">
    <property type="entry name" value="NAD(P)-binding Rossmann-like Domain"/>
    <property type="match status" value="1"/>
</dbReference>
<feature type="domain" description="DUF1731" evidence="3">
    <location>
        <begin position="259"/>
        <end position="307"/>
    </location>
</feature>
<gene>
    <name evidence="4" type="ORF">EWM57_19690</name>
</gene>
<protein>
    <submittedName>
        <fullName evidence="4">TIGR01777 family protein</fullName>
    </submittedName>
</protein>
<evidence type="ECO:0000313" key="5">
    <source>
        <dbReference type="Proteomes" id="UP000294155"/>
    </source>
</evidence>
<evidence type="ECO:0000256" key="1">
    <source>
        <dbReference type="ARBA" id="ARBA00009353"/>
    </source>
</evidence>
<reference evidence="4 5" key="1">
    <citation type="submission" date="2019-02" db="EMBL/GenBank/DDBJ databases">
        <title>Bacterial novel species isolated from soil.</title>
        <authorList>
            <person name="Jung H.-Y."/>
        </authorList>
    </citation>
    <scope>NUCLEOTIDE SEQUENCE [LARGE SCALE GENOMIC DNA]</scope>
    <source>
        <strain evidence="4 5">1-3-3-3</strain>
    </source>
</reference>
<dbReference type="PANTHER" id="PTHR11092">
    <property type="entry name" value="SUGAR NUCLEOTIDE EPIMERASE RELATED"/>
    <property type="match status" value="1"/>
</dbReference>
<dbReference type="SUPFAM" id="SSF51735">
    <property type="entry name" value="NAD(P)-binding Rossmann-fold domains"/>
    <property type="match status" value="1"/>
</dbReference>
<dbReference type="Pfam" id="PF08338">
    <property type="entry name" value="DUF1731"/>
    <property type="match status" value="1"/>
</dbReference>
<proteinExistence type="inferred from homology"/>
<feature type="domain" description="NAD-dependent epimerase/dehydratase" evidence="2">
    <location>
        <begin position="13"/>
        <end position="231"/>
    </location>
</feature>
<dbReference type="PANTHER" id="PTHR11092:SF0">
    <property type="entry name" value="EPIMERASE FAMILY PROTEIN SDR39U1"/>
    <property type="match status" value="1"/>
</dbReference>
<dbReference type="EMBL" id="SEWE01000066">
    <property type="protein sequence ID" value="RYU75636.1"/>
    <property type="molecule type" value="Genomic_DNA"/>
</dbReference>
<dbReference type="RefSeq" id="WP_129923023.1">
    <property type="nucleotide sequence ID" value="NZ_SEWE01000066.1"/>
</dbReference>
<dbReference type="InterPro" id="IPR036291">
    <property type="entry name" value="NAD(P)-bd_dom_sf"/>
</dbReference>
<dbReference type="AlphaFoldDB" id="A0A4Q5L6M8"/>
<comment type="caution">
    <text evidence="4">The sequence shown here is derived from an EMBL/GenBank/DDBJ whole genome shotgun (WGS) entry which is preliminary data.</text>
</comment>
<dbReference type="InterPro" id="IPR001509">
    <property type="entry name" value="Epimerase_deHydtase"/>
</dbReference>
<evidence type="ECO:0000313" key="4">
    <source>
        <dbReference type="EMBL" id="RYU75636.1"/>
    </source>
</evidence>
<dbReference type="InterPro" id="IPR013549">
    <property type="entry name" value="DUF1731"/>
</dbReference>
<accession>A0A4Q5L6M8</accession>
<comment type="similarity">
    <text evidence="1">Belongs to the NAD(P)-dependent epimerase/dehydratase family. SDR39U1 subfamily.</text>
</comment>